<dbReference type="AlphaFoldDB" id="A0AAP0MCU7"/>
<keyword evidence="2" id="KW-1185">Reference proteome</keyword>
<dbReference type="Proteomes" id="UP001428341">
    <property type="component" value="Unassembled WGS sequence"/>
</dbReference>
<gene>
    <name evidence="1" type="ORF">WN944_014842</name>
</gene>
<evidence type="ECO:0000313" key="2">
    <source>
        <dbReference type="Proteomes" id="UP001428341"/>
    </source>
</evidence>
<protein>
    <recommendedName>
        <fullName evidence="3">Retrotransposon gag domain-containing protein</fullName>
    </recommendedName>
</protein>
<dbReference type="EMBL" id="JBCGBO010000005">
    <property type="protein sequence ID" value="KAK9199650.1"/>
    <property type="molecule type" value="Genomic_DNA"/>
</dbReference>
<reference evidence="1 2" key="1">
    <citation type="submission" date="2024-05" db="EMBL/GenBank/DDBJ databases">
        <title>Haplotype-resolved chromosome-level genome assembly of Huyou (Citrus changshanensis).</title>
        <authorList>
            <person name="Miao C."/>
            <person name="Chen W."/>
            <person name="Wu Y."/>
            <person name="Wang L."/>
            <person name="Zhao S."/>
            <person name="Grierson D."/>
            <person name="Xu C."/>
            <person name="Chen K."/>
        </authorList>
    </citation>
    <scope>NUCLEOTIDE SEQUENCE [LARGE SCALE GENOMIC DNA]</scope>
    <source>
        <strain evidence="1">01-14</strain>
        <tissue evidence="1">Leaf</tissue>
    </source>
</reference>
<name>A0AAP0MCU7_9ROSI</name>
<evidence type="ECO:0008006" key="3">
    <source>
        <dbReference type="Google" id="ProtNLM"/>
    </source>
</evidence>
<proteinExistence type="predicted"/>
<accession>A0AAP0MCU7</accession>
<comment type="caution">
    <text evidence="1">The sequence shown here is derived from an EMBL/GenBank/DDBJ whole genome shotgun (WGS) entry which is preliminary data.</text>
</comment>
<evidence type="ECO:0000313" key="1">
    <source>
        <dbReference type="EMBL" id="KAK9199650.1"/>
    </source>
</evidence>
<sequence length="100" mass="11389">MLPKLQHLCGKVDKMAKPKEANPEDLPLASLHSLIANLHQPHQALKNYKAQTTIKVITNNTICCSFPHTVKDAAKAWFKSHHTISVSSWEQLQWDFLTQF</sequence>
<organism evidence="1 2">
    <name type="scientific">Citrus x changshan-huyou</name>
    <dbReference type="NCBI Taxonomy" id="2935761"/>
    <lineage>
        <taxon>Eukaryota</taxon>
        <taxon>Viridiplantae</taxon>
        <taxon>Streptophyta</taxon>
        <taxon>Embryophyta</taxon>
        <taxon>Tracheophyta</taxon>
        <taxon>Spermatophyta</taxon>
        <taxon>Magnoliopsida</taxon>
        <taxon>eudicotyledons</taxon>
        <taxon>Gunneridae</taxon>
        <taxon>Pentapetalae</taxon>
        <taxon>rosids</taxon>
        <taxon>malvids</taxon>
        <taxon>Sapindales</taxon>
        <taxon>Rutaceae</taxon>
        <taxon>Aurantioideae</taxon>
        <taxon>Citrus</taxon>
    </lineage>
</organism>